<dbReference type="InterPro" id="IPR032675">
    <property type="entry name" value="LRR_dom_sf"/>
</dbReference>
<dbReference type="Proteomes" id="UP000077266">
    <property type="component" value="Unassembled WGS sequence"/>
</dbReference>
<reference evidence="2 3" key="1">
    <citation type="journal article" date="2016" name="Mol. Biol. Evol.">
        <title>Comparative Genomics of Early-Diverging Mushroom-Forming Fungi Provides Insights into the Origins of Lignocellulose Decay Capabilities.</title>
        <authorList>
            <person name="Nagy L.G."/>
            <person name="Riley R."/>
            <person name="Tritt A."/>
            <person name="Adam C."/>
            <person name="Daum C."/>
            <person name="Floudas D."/>
            <person name="Sun H."/>
            <person name="Yadav J.S."/>
            <person name="Pangilinan J."/>
            <person name="Larsson K.H."/>
            <person name="Matsuura K."/>
            <person name="Barry K."/>
            <person name="Labutti K."/>
            <person name="Kuo R."/>
            <person name="Ohm R.A."/>
            <person name="Bhattacharya S.S."/>
            <person name="Shirouzu T."/>
            <person name="Yoshinaga Y."/>
            <person name="Martin F.M."/>
            <person name="Grigoriev I.V."/>
            <person name="Hibbett D.S."/>
        </authorList>
    </citation>
    <scope>NUCLEOTIDE SEQUENCE [LARGE SCALE GENOMIC DNA]</scope>
    <source>
        <strain evidence="2 3">HHB12029</strain>
    </source>
</reference>
<dbReference type="InterPro" id="IPR001810">
    <property type="entry name" value="F-box_dom"/>
</dbReference>
<name>A0A165JXG7_EXIGL</name>
<dbReference type="Gene3D" id="3.80.10.10">
    <property type="entry name" value="Ribonuclease Inhibitor"/>
    <property type="match status" value="1"/>
</dbReference>
<proteinExistence type="predicted"/>
<sequence length="330" mass="36533">MLSPEDERDLEAYLLALALKAMPVMAHNAAGVANANMVTDTLISISRSANRALSMFVRRCNAQTCIYRLPDEILLRIMSLLPYYARLGALAVCWQWYRVIQPRRELWEDPVISLEMEQGRWVSEVQKSLALSQGRFRSLCLRLSGCSHCVPLTAVLTPTMAHLRDLDLFLRGPALCPAWVEFFACPAPTLVNLTVRLDTDQGVRLPDNLFGGVAPNLRIVILAALSLPAHPGDAFKSVRAVMLAFLAIADSDELARISRSCPQLVALAIGAETFVTGSEGDDFNIPSLRGIAFNGVIPPNGPWRRLMDSNTSRSELRINRPSLHQMSIRQ</sequence>
<evidence type="ECO:0000313" key="2">
    <source>
        <dbReference type="EMBL" id="KZV95477.1"/>
    </source>
</evidence>
<accession>A0A165JXG7</accession>
<gene>
    <name evidence="2" type="ORF">EXIGLDRAFT_766168</name>
</gene>
<evidence type="ECO:0000313" key="3">
    <source>
        <dbReference type="Proteomes" id="UP000077266"/>
    </source>
</evidence>
<dbReference type="AlphaFoldDB" id="A0A165JXG7"/>
<dbReference type="OrthoDB" id="2269034at2759"/>
<protein>
    <recommendedName>
        <fullName evidence="1">F-box domain-containing protein</fullName>
    </recommendedName>
</protein>
<keyword evidence="3" id="KW-1185">Reference proteome</keyword>
<dbReference type="SMART" id="SM00256">
    <property type="entry name" value="FBOX"/>
    <property type="match status" value="1"/>
</dbReference>
<dbReference type="SUPFAM" id="SSF81383">
    <property type="entry name" value="F-box domain"/>
    <property type="match status" value="1"/>
</dbReference>
<dbReference type="Pfam" id="PF12937">
    <property type="entry name" value="F-box-like"/>
    <property type="match status" value="1"/>
</dbReference>
<dbReference type="EMBL" id="KV425956">
    <property type="protein sequence ID" value="KZV95477.1"/>
    <property type="molecule type" value="Genomic_DNA"/>
</dbReference>
<dbReference type="InterPro" id="IPR036047">
    <property type="entry name" value="F-box-like_dom_sf"/>
</dbReference>
<feature type="domain" description="F-box" evidence="1">
    <location>
        <begin position="63"/>
        <end position="110"/>
    </location>
</feature>
<dbReference type="PROSITE" id="PS50181">
    <property type="entry name" value="FBOX"/>
    <property type="match status" value="1"/>
</dbReference>
<evidence type="ECO:0000259" key="1">
    <source>
        <dbReference type="PROSITE" id="PS50181"/>
    </source>
</evidence>
<organism evidence="2 3">
    <name type="scientific">Exidia glandulosa HHB12029</name>
    <dbReference type="NCBI Taxonomy" id="1314781"/>
    <lineage>
        <taxon>Eukaryota</taxon>
        <taxon>Fungi</taxon>
        <taxon>Dikarya</taxon>
        <taxon>Basidiomycota</taxon>
        <taxon>Agaricomycotina</taxon>
        <taxon>Agaricomycetes</taxon>
        <taxon>Auriculariales</taxon>
        <taxon>Exidiaceae</taxon>
        <taxon>Exidia</taxon>
    </lineage>
</organism>
<dbReference type="InParanoid" id="A0A165JXG7"/>